<evidence type="ECO:0000313" key="15">
    <source>
        <dbReference type="Proteomes" id="UP000626092"/>
    </source>
</evidence>
<feature type="binding site" description="axial binding residue" evidence="11">
    <location>
        <position position="478"/>
    </location>
    <ligand>
        <name>heme</name>
        <dbReference type="ChEBI" id="CHEBI:30413"/>
    </ligand>
    <ligandPart>
        <name>Fe</name>
        <dbReference type="ChEBI" id="CHEBI:18248"/>
    </ligandPart>
</feature>
<proteinExistence type="inferred from homology"/>
<evidence type="ECO:0000256" key="13">
    <source>
        <dbReference type="SAM" id="Phobius"/>
    </source>
</evidence>
<dbReference type="GO" id="GO:0004497">
    <property type="term" value="F:monooxygenase activity"/>
    <property type="evidence" value="ECO:0007669"/>
    <property type="project" value="UniProtKB-KW"/>
</dbReference>
<keyword evidence="3 11" id="KW-0349">Heme</keyword>
<gene>
    <name evidence="14" type="ORF">RHSIM_Rhsim13G0057000</name>
</gene>
<dbReference type="InterPro" id="IPR050665">
    <property type="entry name" value="Cytochrome_P450_Monooxygen"/>
</dbReference>
<dbReference type="InterPro" id="IPR017972">
    <property type="entry name" value="Cyt_P450_CS"/>
</dbReference>
<evidence type="ECO:0000313" key="14">
    <source>
        <dbReference type="EMBL" id="KAF7119820.1"/>
    </source>
</evidence>
<dbReference type="PRINTS" id="PR00463">
    <property type="entry name" value="EP450I"/>
</dbReference>
<keyword evidence="15" id="KW-1185">Reference proteome</keyword>
<dbReference type="EMBL" id="WJXA01000013">
    <property type="protein sequence ID" value="KAF7119820.1"/>
    <property type="molecule type" value="Genomic_DNA"/>
</dbReference>
<protein>
    <recommendedName>
        <fullName evidence="16">Cytochrome P450</fullName>
    </recommendedName>
</protein>
<comment type="cofactor">
    <cofactor evidence="11">
        <name>heme</name>
        <dbReference type="ChEBI" id="CHEBI:30413"/>
    </cofactor>
</comment>
<evidence type="ECO:0000256" key="9">
    <source>
        <dbReference type="ARBA" id="ARBA00023033"/>
    </source>
</evidence>
<evidence type="ECO:0000256" key="5">
    <source>
        <dbReference type="ARBA" id="ARBA00022723"/>
    </source>
</evidence>
<feature type="transmembrane region" description="Helical" evidence="13">
    <location>
        <begin position="6"/>
        <end position="27"/>
    </location>
</feature>
<dbReference type="SUPFAM" id="SSF48264">
    <property type="entry name" value="Cytochrome P450"/>
    <property type="match status" value="1"/>
</dbReference>
<accession>A0A834FYE7</accession>
<keyword evidence="4 13" id="KW-0812">Transmembrane</keyword>
<comment type="subcellular location">
    <subcellularLocation>
        <location evidence="1">Membrane</location>
    </subcellularLocation>
</comment>
<evidence type="ECO:0000256" key="1">
    <source>
        <dbReference type="ARBA" id="ARBA00004370"/>
    </source>
</evidence>
<sequence length="530" mass="58963">MEIQTVMTILATIALAGGVWVVVRLYNALVKKPERVRAVLRKQGISGPPPTFVLGNILEIRKAMSSSPKATTSTDHQNKTTTDNDQAAAQISHIYDANILPFFVSWRQRYGKLFTFSLGTKQIIHVNRTDIVKEITRITSLNLGRPSYHRKELGPLFGEGILTSNGPTWQYQKKILAPELHMDKVKGMTGLVWDSATGLLDLWKTKVEAAGGIADLHIDQDLLDFSGDVISRACFGSNYSKGQDIFCKLNYLKDAMAKKIFSIGVPGLSNLPTKNNREIWGLVKEIHTLIVKVVKERKESDQDHKDLLQTVLEGAENAEMSRDAKEQFIVDNCKNIYLAAQETVAITAAWCLVLLASNPEWLARVRAEVVETWGGQIPDSEMLRKVKLMTMVIQETLRLYPPGVALSREALKDVNIGGIIDVPEGVNIWTMVMKLHTDPETWGPDSHEFNPERFANGISAACKVPQSYLPFGFGPRVCLGQNLAMLELKVIVGLIVSNFSLSLSPKYVHSPVMKFVIEPKHGINLLVKKL</sequence>
<dbReference type="PRINTS" id="PR00385">
    <property type="entry name" value="P450"/>
</dbReference>
<organism evidence="14 15">
    <name type="scientific">Rhododendron simsii</name>
    <name type="common">Sims's rhododendron</name>
    <dbReference type="NCBI Taxonomy" id="118357"/>
    <lineage>
        <taxon>Eukaryota</taxon>
        <taxon>Viridiplantae</taxon>
        <taxon>Streptophyta</taxon>
        <taxon>Embryophyta</taxon>
        <taxon>Tracheophyta</taxon>
        <taxon>Spermatophyta</taxon>
        <taxon>Magnoliopsida</taxon>
        <taxon>eudicotyledons</taxon>
        <taxon>Gunneridae</taxon>
        <taxon>Pentapetalae</taxon>
        <taxon>asterids</taxon>
        <taxon>Ericales</taxon>
        <taxon>Ericaceae</taxon>
        <taxon>Ericoideae</taxon>
        <taxon>Rhodoreae</taxon>
        <taxon>Rhododendron</taxon>
    </lineage>
</organism>
<keyword evidence="7 12" id="KW-0560">Oxidoreductase</keyword>
<dbReference type="PROSITE" id="PS00086">
    <property type="entry name" value="CYTOCHROME_P450"/>
    <property type="match status" value="1"/>
</dbReference>
<dbReference type="InterPro" id="IPR001128">
    <property type="entry name" value="Cyt_P450"/>
</dbReference>
<dbReference type="GO" id="GO:0005506">
    <property type="term" value="F:iron ion binding"/>
    <property type="evidence" value="ECO:0007669"/>
    <property type="project" value="InterPro"/>
</dbReference>
<dbReference type="InterPro" id="IPR036396">
    <property type="entry name" value="Cyt_P450_sf"/>
</dbReference>
<evidence type="ECO:0000256" key="2">
    <source>
        <dbReference type="ARBA" id="ARBA00010617"/>
    </source>
</evidence>
<evidence type="ECO:0000256" key="8">
    <source>
        <dbReference type="ARBA" id="ARBA00023004"/>
    </source>
</evidence>
<dbReference type="Pfam" id="PF00067">
    <property type="entry name" value="p450"/>
    <property type="match status" value="1"/>
</dbReference>
<dbReference type="GO" id="GO:0016705">
    <property type="term" value="F:oxidoreductase activity, acting on paired donors, with incorporation or reduction of molecular oxygen"/>
    <property type="evidence" value="ECO:0007669"/>
    <property type="project" value="InterPro"/>
</dbReference>
<evidence type="ECO:0000256" key="6">
    <source>
        <dbReference type="ARBA" id="ARBA00022989"/>
    </source>
</evidence>
<dbReference type="OrthoDB" id="1470350at2759"/>
<evidence type="ECO:0000256" key="7">
    <source>
        <dbReference type="ARBA" id="ARBA00023002"/>
    </source>
</evidence>
<reference evidence="14" key="1">
    <citation type="submission" date="2019-11" db="EMBL/GenBank/DDBJ databases">
        <authorList>
            <person name="Liu Y."/>
            <person name="Hou J."/>
            <person name="Li T.-Q."/>
            <person name="Guan C.-H."/>
            <person name="Wu X."/>
            <person name="Wu H.-Z."/>
            <person name="Ling F."/>
            <person name="Zhang R."/>
            <person name="Shi X.-G."/>
            <person name="Ren J.-P."/>
            <person name="Chen E.-F."/>
            <person name="Sun J.-M."/>
        </authorList>
    </citation>
    <scope>NUCLEOTIDE SEQUENCE</scope>
    <source>
        <strain evidence="14">Adult_tree_wgs_1</strain>
        <tissue evidence="14">Leaves</tissue>
    </source>
</reference>
<dbReference type="PANTHER" id="PTHR24282:SF196">
    <property type="entry name" value="CYTOCHROME P450 714C2"/>
    <property type="match status" value="1"/>
</dbReference>
<dbReference type="Proteomes" id="UP000626092">
    <property type="component" value="Unassembled WGS sequence"/>
</dbReference>
<evidence type="ECO:0008006" key="16">
    <source>
        <dbReference type="Google" id="ProtNLM"/>
    </source>
</evidence>
<dbReference type="PANTHER" id="PTHR24282">
    <property type="entry name" value="CYTOCHROME P450 FAMILY MEMBER"/>
    <property type="match status" value="1"/>
</dbReference>
<dbReference type="AlphaFoldDB" id="A0A834FYE7"/>
<keyword evidence="9 12" id="KW-0503">Monooxygenase</keyword>
<evidence type="ECO:0000256" key="12">
    <source>
        <dbReference type="RuleBase" id="RU000461"/>
    </source>
</evidence>
<keyword evidence="10 13" id="KW-0472">Membrane</keyword>
<evidence type="ECO:0000256" key="4">
    <source>
        <dbReference type="ARBA" id="ARBA00022692"/>
    </source>
</evidence>
<name>A0A834FYE7_RHOSS</name>
<dbReference type="Gene3D" id="1.10.630.10">
    <property type="entry name" value="Cytochrome P450"/>
    <property type="match status" value="1"/>
</dbReference>
<dbReference type="GO" id="GO:0020037">
    <property type="term" value="F:heme binding"/>
    <property type="evidence" value="ECO:0007669"/>
    <property type="project" value="InterPro"/>
</dbReference>
<dbReference type="InterPro" id="IPR002401">
    <property type="entry name" value="Cyt_P450_E_grp-I"/>
</dbReference>
<evidence type="ECO:0000256" key="10">
    <source>
        <dbReference type="ARBA" id="ARBA00023136"/>
    </source>
</evidence>
<keyword evidence="8 11" id="KW-0408">Iron</keyword>
<evidence type="ECO:0000256" key="11">
    <source>
        <dbReference type="PIRSR" id="PIRSR602401-1"/>
    </source>
</evidence>
<keyword evidence="6 13" id="KW-1133">Transmembrane helix</keyword>
<keyword evidence="5 11" id="KW-0479">Metal-binding</keyword>
<evidence type="ECO:0000256" key="3">
    <source>
        <dbReference type="ARBA" id="ARBA00022617"/>
    </source>
</evidence>
<comment type="similarity">
    <text evidence="2 12">Belongs to the cytochrome P450 family.</text>
</comment>
<comment type="caution">
    <text evidence="14">The sequence shown here is derived from an EMBL/GenBank/DDBJ whole genome shotgun (WGS) entry which is preliminary data.</text>
</comment>
<dbReference type="GO" id="GO:0016020">
    <property type="term" value="C:membrane"/>
    <property type="evidence" value="ECO:0007669"/>
    <property type="project" value="UniProtKB-SubCell"/>
</dbReference>